<dbReference type="AlphaFoldDB" id="A0A346XUD3"/>
<dbReference type="KEGG" id="euz:DVS28_a1130"/>
<keyword evidence="4" id="KW-0274">FAD</keyword>
<dbReference type="GO" id="GO:0003955">
    <property type="term" value="F:NAD(P)H dehydrogenase (quinone) activity"/>
    <property type="evidence" value="ECO:0007669"/>
    <property type="project" value="TreeGrafter"/>
</dbReference>
<evidence type="ECO:0000256" key="1">
    <source>
        <dbReference type="ARBA" id="ARBA00001974"/>
    </source>
</evidence>
<keyword evidence="3" id="KW-0285">Flavoprotein</keyword>
<keyword evidence="8" id="KW-1185">Reference proteome</keyword>
<dbReference type="PANTHER" id="PTHR42913">
    <property type="entry name" value="APOPTOSIS-INDUCING FACTOR 1"/>
    <property type="match status" value="1"/>
</dbReference>
<feature type="domain" description="FAD/NAD(P)-binding" evidence="6">
    <location>
        <begin position="3"/>
        <end position="274"/>
    </location>
</feature>
<evidence type="ECO:0000313" key="7">
    <source>
        <dbReference type="EMBL" id="AXV05830.1"/>
    </source>
</evidence>
<evidence type="ECO:0000256" key="5">
    <source>
        <dbReference type="ARBA" id="ARBA00023002"/>
    </source>
</evidence>
<evidence type="ECO:0000259" key="6">
    <source>
        <dbReference type="Pfam" id="PF07992"/>
    </source>
</evidence>
<dbReference type="InterPro" id="IPR023753">
    <property type="entry name" value="FAD/NAD-binding_dom"/>
</dbReference>
<evidence type="ECO:0000256" key="4">
    <source>
        <dbReference type="ARBA" id="ARBA00022827"/>
    </source>
</evidence>
<protein>
    <submittedName>
        <fullName evidence="7">NADH dehydrogenase</fullName>
    </submittedName>
</protein>
<reference evidence="7 8" key="1">
    <citation type="submission" date="2018-09" db="EMBL/GenBank/DDBJ databases">
        <title>Complete genome sequence of Euzebya sp. DY32-46 isolated from seawater of Pacific Ocean.</title>
        <authorList>
            <person name="Xu L."/>
            <person name="Wu Y.-H."/>
            <person name="Xu X.-W."/>
        </authorList>
    </citation>
    <scope>NUCLEOTIDE SEQUENCE [LARGE SCALE GENOMIC DNA]</scope>
    <source>
        <strain evidence="7 8">DY32-46</strain>
    </source>
</reference>
<evidence type="ECO:0000313" key="8">
    <source>
        <dbReference type="Proteomes" id="UP000264006"/>
    </source>
</evidence>
<dbReference type="GO" id="GO:0019646">
    <property type="term" value="P:aerobic electron transport chain"/>
    <property type="evidence" value="ECO:0007669"/>
    <property type="project" value="TreeGrafter"/>
</dbReference>
<gene>
    <name evidence="7" type="ORF">DVS28_a1130</name>
</gene>
<dbReference type="EMBL" id="CP031165">
    <property type="protein sequence ID" value="AXV05830.1"/>
    <property type="molecule type" value="Genomic_DNA"/>
</dbReference>
<comment type="cofactor">
    <cofactor evidence="1">
        <name>FAD</name>
        <dbReference type="ChEBI" id="CHEBI:57692"/>
    </cofactor>
</comment>
<dbReference type="InterPro" id="IPR051169">
    <property type="entry name" value="NADH-Q_oxidoreductase"/>
</dbReference>
<dbReference type="Proteomes" id="UP000264006">
    <property type="component" value="Chromosome"/>
</dbReference>
<dbReference type="Pfam" id="PF07992">
    <property type="entry name" value="Pyr_redox_2"/>
    <property type="match status" value="1"/>
</dbReference>
<evidence type="ECO:0000256" key="2">
    <source>
        <dbReference type="ARBA" id="ARBA00005272"/>
    </source>
</evidence>
<sequence length="359" mass="37129">MMAARAALERRAQVTLVDADGHHGFLPRLATVAAGVGPVSDADAPLAELLPGVTLVTDEVAGIDHHARALATADGRGIEWDTLVLAAGAQATAPSIPGLADHAWTLRTPDDARRLRALVPTAESLVVVGAGSTGTQLAGEVAAAHPHVQVHLLEMADRILPSLPDNMADRAHHVLVDRRVAIRTGVSLDRVGPEGADLDDGTTVPGLVVWTGGYASNGNVLLPDAPTTDGRIVVDRCARVSGHRRVLAAGDIAAHRGPGGRLLPQTAQVAVRAGRLAGANAARIADGLRPRAGRLRHIGWVLPLGDGQAVAQVGPLPLADPVTGRLAPLLHDAIDVRHLLTVGGLPAAVRHHQEFVSLP</sequence>
<accession>A0A346XUD3</accession>
<evidence type="ECO:0000256" key="3">
    <source>
        <dbReference type="ARBA" id="ARBA00022630"/>
    </source>
</evidence>
<dbReference type="SUPFAM" id="SSF51905">
    <property type="entry name" value="FAD/NAD(P)-binding domain"/>
    <property type="match status" value="2"/>
</dbReference>
<dbReference type="Gene3D" id="3.50.50.100">
    <property type="match status" value="1"/>
</dbReference>
<comment type="similarity">
    <text evidence="2">Belongs to the NADH dehydrogenase family.</text>
</comment>
<dbReference type="InterPro" id="IPR036188">
    <property type="entry name" value="FAD/NAD-bd_sf"/>
</dbReference>
<organism evidence="7 8">
    <name type="scientific">Euzebya pacifica</name>
    <dbReference type="NCBI Taxonomy" id="1608957"/>
    <lineage>
        <taxon>Bacteria</taxon>
        <taxon>Bacillati</taxon>
        <taxon>Actinomycetota</taxon>
        <taxon>Nitriliruptoria</taxon>
        <taxon>Euzebyales</taxon>
    </lineage>
</organism>
<name>A0A346XUD3_9ACTN</name>
<keyword evidence="5" id="KW-0560">Oxidoreductase</keyword>
<dbReference type="PANTHER" id="PTHR42913:SF3">
    <property type="entry name" value="64 KDA MITOCHONDRIAL NADH DEHYDROGENASE (EUROFUNG)"/>
    <property type="match status" value="1"/>
</dbReference>
<proteinExistence type="inferred from homology"/>